<evidence type="ECO:0008006" key="3">
    <source>
        <dbReference type="Google" id="ProtNLM"/>
    </source>
</evidence>
<evidence type="ECO:0000313" key="1">
    <source>
        <dbReference type="EMBL" id="KAL3783182.1"/>
    </source>
</evidence>
<dbReference type="EMBL" id="JALLAZ020000984">
    <property type="protein sequence ID" value="KAL3783182.1"/>
    <property type="molecule type" value="Genomic_DNA"/>
</dbReference>
<reference evidence="1 2" key="1">
    <citation type="submission" date="2024-10" db="EMBL/GenBank/DDBJ databases">
        <title>Updated reference genomes for cyclostephanoid diatoms.</title>
        <authorList>
            <person name="Roberts W.R."/>
            <person name="Alverson A.J."/>
        </authorList>
    </citation>
    <scope>NUCLEOTIDE SEQUENCE [LARGE SCALE GENOMIC DNA]</scope>
    <source>
        <strain evidence="1 2">AJA276-08</strain>
    </source>
</reference>
<organism evidence="1 2">
    <name type="scientific">Stephanodiscus triporus</name>
    <dbReference type="NCBI Taxonomy" id="2934178"/>
    <lineage>
        <taxon>Eukaryota</taxon>
        <taxon>Sar</taxon>
        <taxon>Stramenopiles</taxon>
        <taxon>Ochrophyta</taxon>
        <taxon>Bacillariophyta</taxon>
        <taxon>Coscinodiscophyceae</taxon>
        <taxon>Thalassiosirophycidae</taxon>
        <taxon>Stephanodiscales</taxon>
        <taxon>Stephanodiscaceae</taxon>
        <taxon>Stephanodiscus</taxon>
    </lineage>
</organism>
<keyword evidence="2" id="KW-1185">Reference proteome</keyword>
<comment type="caution">
    <text evidence="1">The sequence shown here is derived from an EMBL/GenBank/DDBJ whole genome shotgun (WGS) entry which is preliminary data.</text>
</comment>
<name>A0ABD3P679_9STRA</name>
<sequence>MPVSKSKNSISFITLGLTVVLACYNYTLHIITFHRCSFAENDVVELQRQTRRQKKVINENDGLTWITDKPNKARRVGYEDDWLMAWKDRHYSTNLGPRCVVYSDGNYTPYDDDLMCTIPGYIPARMLVPPEDDGRTRNNPPLRSPAGMISRVIFVSWFDRRLGKGTFTSLMTLMHHNPEYEFVFFDDEDVDRFLCETSREEWAIPILSRINAGAMRADIWRLLVIQRSDAYDDPSVAISTATDPTFCDADAFELRANRRERLFMSDEK</sequence>
<proteinExistence type="predicted"/>
<protein>
    <recommendedName>
        <fullName evidence="3">Glycosyltransferase family 92 protein</fullName>
    </recommendedName>
</protein>
<evidence type="ECO:0000313" key="2">
    <source>
        <dbReference type="Proteomes" id="UP001530315"/>
    </source>
</evidence>
<gene>
    <name evidence="1" type="ORF">ACHAW5_008116</name>
</gene>
<dbReference type="Proteomes" id="UP001530315">
    <property type="component" value="Unassembled WGS sequence"/>
</dbReference>
<accession>A0ABD3P679</accession>
<dbReference type="PROSITE" id="PS51257">
    <property type="entry name" value="PROKAR_LIPOPROTEIN"/>
    <property type="match status" value="1"/>
</dbReference>
<dbReference type="AlphaFoldDB" id="A0ABD3P679"/>